<keyword evidence="1" id="KW-1133">Transmembrane helix</keyword>
<keyword evidence="1" id="KW-0812">Transmembrane</keyword>
<organism evidence="2">
    <name type="scientific">hydrothermal vent metagenome</name>
    <dbReference type="NCBI Taxonomy" id="652676"/>
    <lineage>
        <taxon>unclassified sequences</taxon>
        <taxon>metagenomes</taxon>
        <taxon>ecological metagenomes</taxon>
    </lineage>
</organism>
<evidence type="ECO:0000313" key="2">
    <source>
        <dbReference type="EMBL" id="SFV57791.1"/>
    </source>
</evidence>
<dbReference type="Pfam" id="PF07963">
    <property type="entry name" value="N_methyl"/>
    <property type="match status" value="1"/>
</dbReference>
<evidence type="ECO:0000256" key="1">
    <source>
        <dbReference type="SAM" id="Phobius"/>
    </source>
</evidence>
<dbReference type="AlphaFoldDB" id="A0A1W1BWF6"/>
<accession>A0A1W1BWF6</accession>
<dbReference type="EMBL" id="FPHB01000041">
    <property type="protein sequence ID" value="SFV57791.1"/>
    <property type="molecule type" value="Genomic_DNA"/>
</dbReference>
<reference evidence="2" key="1">
    <citation type="submission" date="2016-10" db="EMBL/GenBank/DDBJ databases">
        <authorList>
            <person name="de Groot N.N."/>
        </authorList>
    </citation>
    <scope>NUCLEOTIDE SEQUENCE</scope>
</reference>
<sequence>MVKRSAFSMIELIFAIVIIAVMMLSLPMMTDVTSSGSLNTMKAEEAIFEAYVKLLDVTDGGYDTLENEDNVSLTDNSGVEEGLKFAYKADVSITSGSGFGDRDSGDDNISLVSVTVKDEDGNEIAKMFSYDFNVTR</sequence>
<gene>
    <name evidence="2" type="ORF">MNB_SM-7-1416</name>
</gene>
<protein>
    <submittedName>
        <fullName evidence="2">Uncharacterized protein</fullName>
    </submittedName>
</protein>
<feature type="transmembrane region" description="Helical" evidence="1">
    <location>
        <begin position="12"/>
        <end position="30"/>
    </location>
</feature>
<dbReference type="InterPro" id="IPR012902">
    <property type="entry name" value="N_methyl_site"/>
</dbReference>
<name>A0A1W1BWF6_9ZZZZ</name>
<dbReference type="NCBIfam" id="TIGR02532">
    <property type="entry name" value="IV_pilin_GFxxxE"/>
    <property type="match status" value="1"/>
</dbReference>
<proteinExistence type="predicted"/>
<keyword evidence="1" id="KW-0472">Membrane</keyword>